<keyword evidence="3 9" id="KW-0547">Nucleotide-binding</keyword>
<organism evidence="10 11">
    <name type="scientific">Candidatus Doudnabacteria bacterium RIFCSPHIGHO2_01_FULL_50_11</name>
    <dbReference type="NCBI Taxonomy" id="1817828"/>
    <lineage>
        <taxon>Bacteria</taxon>
        <taxon>Candidatus Doudnaibacteriota</taxon>
    </lineage>
</organism>
<evidence type="ECO:0000313" key="11">
    <source>
        <dbReference type="Proteomes" id="UP000178377"/>
    </source>
</evidence>
<dbReference type="InterPro" id="IPR002305">
    <property type="entry name" value="aa-tRNA-synth_Ic"/>
</dbReference>
<proteinExistence type="inferred from homology"/>
<dbReference type="GO" id="GO:0005829">
    <property type="term" value="C:cytosol"/>
    <property type="evidence" value="ECO:0007669"/>
    <property type="project" value="TreeGrafter"/>
</dbReference>
<dbReference type="InterPro" id="IPR002307">
    <property type="entry name" value="Tyr-tRNA-ligase"/>
</dbReference>
<dbReference type="GO" id="GO:0003723">
    <property type="term" value="F:RNA binding"/>
    <property type="evidence" value="ECO:0007669"/>
    <property type="project" value="InterPro"/>
</dbReference>
<keyword evidence="6 9" id="KW-0030">Aminoacyl-tRNA synthetase</keyword>
<keyword evidence="4 9" id="KW-0067">ATP-binding</keyword>
<keyword evidence="5 9" id="KW-0648">Protein biosynthesis</keyword>
<evidence type="ECO:0000256" key="9">
    <source>
        <dbReference type="RuleBase" id="RU363036"/>
    </source>
</evidence>
<dbReference type="EC" id="6.1.1.1" evidence="1 8"/>
<dbReference type="PANTHER" id="PTHR11766">
    <property type="entry name" value="TYROSYL-TRNA SYNTHETASE"/>
    <property type="match status" value="1"/>
</dbReference>
<name>A0A1F5PH10_9BACT</name>
<evidence type="ECO:0000256" key="7">
    <source>
        <dbReference type="ARBA" id="ARBA00048248"/>
    </source>
</evidence>
<evidence type="ECO:0000256" key="2">
    <source>
        <dbReference type="ARBA" id="ARBA00022598"/>
    </source>
</evidence>
<dbReference type="Proteomes" id="UP000178377">
    <property type="component" value="Unassembled WGS sequence"/>
</dbReference>
<sequence>MKKSDGEIEELFNRGVAEIIEAASLRAKLVSGKKLRAKLGIDPTSPNLHIGRAVVLWKLRAFQELGHTAVLIIGDFTGLVGDTSDKDAERPMLSEKEVQKNLKSYFDQAYKILDPKKTETHFNSEWLKKLTFRDVGELADLFGLHEFEAREIISRRLKAGKRVSLRELLYPLMQGYDSMAVRADVELGGTDQKFNLLAGRVIQKHFGQNSQDIVITKLLAGTDGRKMSSSWGNTINLTDEANEIFGKVMSISDELILPYFELATNVEEAELQAIGAQLSGRKENPRTLKVRLAREIVTLYHGNAATSSAAQNFEKKFGREKDVTQIRPDVLLKKKSGPYKIDEILLEAKLVSSKSEARRKRGEGAVRFNGRKLSEHEHDDLIVFQKGDIISLGRRFLKID</sequence>
<dbReference type="AlphaFoldDB" id="A0A1F5PH10"/>
<evidence type="ECO:0000313" key="10">
    <source>
        <dbReference type="EMBL" id="OGE88970.1"/>
    </source>
</evidence>
<dbReference type="STRING" id="1817828.A2722_04295"/>
<evidence type="ECO:0000256" key="4">
    <source>
        <dbReference type="ARBA" id="ARBA00022840"/>
    </source>
</evidence>
<dbReference type="SUPFAM" id="SSF52374">
    <property type="entry name" value="Nucleotidylyl transferase"/>
    <property type="match status" value="1"/>
</dbReference>
<reference evidence="10 11" key="1">
    <citation type="journal article" date="2016" name="Nat. Commun.">
        <title>Thousands of microbial genomes shed light on interconnected biogeochemical processes in an aquifer system.</title>
        <authorList>
            <person name="Anantharaman K."/>
            <person name="Brown C.T."/>
            <person name="Hug L.A."/>
            <person name="Sharon I."/>
            <person name="Castelle C.J."/>
            <person name="Probst A.J."/>
            <person name="Thomas B.C."/>
            <person name="Singh A."/>
            <person name="Wilkins M.J."/>
            <person name="Karaoz U."/>
            <person name="Brodie E.L."/>
            <person name="Williams K.H."/>
            <person name="Hubbard S.S."/>
            <person name="Banfield J.F."/>
        </authorList>
    </citation>
    <scope>NUCLEOTIDE SEQUENCE [LARGE SCALE GENOMIC DNA]</scope>
</reference>
<gene>
    <name evidence="10" type="ORF">A2722_04295</name>
</gene>
<dbReference type="GO" id="GO:0004831">
    <property type="term" value="F:tyrosine-tRNA ligase activity"/>
    <property type="evidence" value="ECO:0007669"/>
    <property type="project" value="UniProtKB-UniRule"/>
</dbReference>
<dbReference type="GO" id="GO:0005524">
    <property type="term" value="F:ATP binding"/>
    <property type="evidence" value="ECO:0007669"/>
    <property type="project" value="UniProtKB-KW"/>
</dbReference>
<dbReference type="Gene3D" id="3.40.50.620">
    <property type="entry name" value="HUPs"/>
    <property type="match status" value="1"/>
</dbReference>
<dbReference type="PRINTS" id="PR01040">
    <property type="entry name" value="TRNASYNTHTYR"/>
</dbReference>
<evidence type="ECO:0000256" key="5">
    <source>
        <dbReference type="ARBA" id="ARBA00022917"/>
    </source>
</evidence>
<dbReference type="Gene3D" id="3.10.290.10">
    <property type="entry name" value="RNA-binding S4 domain"/>
    <property type="match status" value="1"/>
</dbReference>
<comment type="catalytic activity">
    <reaction evidence="7">
        <text>tRNA(Tyr) + L-tyrosine + ATP = L-tyrosyl-tRNA(Tyr) + AMP + diphosphate + H(+)</text>
        <dbReference type="Rhea" id="RHEA:10220"/>
        <dbReference type="Rhea" id="RHEA-COMP:9706"/>
        <dbReference type="Rhea" id="RHEA-COMP:9707"/>
        <dbReference type="ChEBI" id="CHEBI:15378"/>
        <dbReference type="ChEBI" id="CHEBI:30616"/>
        <dbReference type="ChEBI" id="CHEBI:33019"/>
        <dbReference type="ChEBI" id="CHEBI:58315"/>
        <dbReference type="ChEBI" id="CHEBI:78442"/>
        <dbReference type="ChEBI" id="CHEBI:78536"/>
        <dbReference type="ChEBI" id="CHEBI:456215"/>
        <dbReference type="EC" id="6.1.1.1"/>
    </reaction>
</comment>
<keyword evidence="2 9" id="KW-0436">Ligase</keyword>
<dbReference type="InterPro" id="IPR036986">
    <property type="entry name" value="S4_RNA-bd_sf"/>
</dbReference>
<evidence type="ECO:0000256" key="8">
    <source>
        <dbReference type="NCBIfam" id="TIGR00234"/>
    </source>
</evidence>
<protein>
    <recommendedName>
        <fullName evidence="1 8">Tyrosine--tRNA ligase</fullName>
        <ecNumber evidence="1 8">6.1.1.1</ecNumber>
    </recommendedName>
</protein>
<dbReference type="NCBIfam" id="TIGR00234">
    <property type="entry name" value="tyrS"/>
    <property type="match status" value="1"/>
</dbReference>
<comment type="similarity">
    <text evidence="9">Belongs to the class-I aminoacyl-tRNA synthetase family.</text>
</comment>
<dbReference type="Pfam" id="PF00579">
    <property type="entry name" value="tRNA-synt_1b"/>
    <property type="match status" value="1"/>
</dbReference>
<evidence type="ECO:0000256" key="1">
    <source>
        <dbReference type="ARBA" id="ARBA00013160"/>
    </source>
</evidence>
<dbReference type="EMBL" id="MFEO01000027">
    <property type="protein sequence ID" value="OGE88970.1"/>
    <property type="molecule type" value="Genomic_DNA"/>
</dbReference>
<dbReference type="InterPro" id="IPR024088">
    <property type="entry name" value="Tyr-tRNA-ligase_bac-type"/>
</dbReference>
<evidence type="ECO:0000256" key="6">
    <source>
        <dbReference type="ARBA" id="ARBA00023146"/>
    </source>
</evidence>
<accession>A0A1F5PH10</accession>
<evidence type="ECO:0000256" key="3">
    <source>
        <dbReference type="ARBA" id="ARBA00022741"/>
    </source>
</evidence>
<dbReference type="SUPFAM" id="SSF55174">
    <property type="entry name" value="Alpha-L RNA-binding motif"/>
    <property type="match status" value="1"/>
</dbReference>
<dbReference type="InterPro" id="IPR014729">
    <property type="entry name" value="Rossmann-like_a/b/a_fold"/>
</dbReference>
<dbReference type="Gene3D" id="1.10.240.10">
    <property type="entry name" value="Tyrosyl-Transfer RNA Synthetase"/>
    <property type="match status" value="1"/>
</dbReference>
<comment type="caution">
    <text evidence="10">The sequence shown here is derived from an EMBL/GenBank/DDBJ whole genome shotgun (WGS) entry which is preliminary data.</text>
</comment>
<dbReference type="GO" id="GO:0006437">
    <property type="term" value="P:tyrosyl-tRNA aminoacylation"/>
    <property type="evidence" value="ECO:0007669"/>
    <property type="project" value="UniProtKB-UniRule"/>
</dbReference>
<dbReference type="PANTHER" id="PTHR11766:SF1">
    <property type="entry name" value="TYROSINE--TRNA LIGASE"/>
    <property type="match status" value="1"/>
</dbReference>